<protein>
    <submittedName>
        <fullName evidence="1">NIMA-related kinase</fullName>
    </submittedName>
</protein>
<keyword evidence="1" id="KW-0418">Kinase</keyword>
<dbReference type="GO" id="GO:0016301">
    <property type="term" value="F:kinase activity"/>
    <property type="evidence" value="ECO:0007669"/>
    <property type="project" value="UniProtKB-KW"/>
</dbReference>
<evidence type="ECO:0000313" key="2">
    <source>
        <dbReference type="Proteomes" id="UP000017246"/>
    </source>
</evidence>
<dbReference type="Proteomes" id="UP000017246">
    <property type="component" value="Unassembled WGS sequence"/>
</dbReference>
<keyword evidence="2" id="KW-1185">Reference proteome</keyword>
<proteinExistence type="predicted"/>
<dbReference type="EMBL" id="LN902841">
    <property type="protein sequence ID" value="CUT98560.1"/>
    <property type="molecule type" value="Genomic_DNA"/>
</dbReference>
<accession>A0A0S4MLR1</accession>
<dbReference type="AlphaFoldDB" id="A0A0S4MLR1"/>
<sequence length="71" mass="8326">MVLTSLLISATLAKYYRQVFVEIITKSSPHNQRIFRQTAEQHCKAPKVHPIAYFNIHRISNRQKLNVFVTE</sequence>
<keyword evidence="1" id="KW-0808">Transferase</keyword>
<name>A0A0S4MLR1_ECHMU</name>
<reference evidence="1" key="2">
    <citation type="submission" date="2015-11" db="EMBL/GenBank/DDBJ databases">
        <authorList>
            <person name="Zhang Y."/>
            <person name="Guo Z."/>
        </authorList>
    </citation>
    <scope>NUCLEOTIDE SEQUENCE</scope>
</reference>
<reference evidence="1" key="1">
    <citation type="journal article" date="2013" name="Nature">
        <title>The genomes of four tapeworm species reveal adaptations to parasitism.</title>
        <authorList>
            <person name="Tsai I.J."/>
            <person name="Zarowiecki M."/>
            <person name="Holroyd N."/>
            <person name="Garciarrubio A."/>
            <person name="Sanchez-Flores A."/>
            <person name="Brooks K.L."/>
            <person name="Tracey A."/>
            <person name="Bobes R.J."/>
            <person name="Fragoso G."/>
            <person name="Sciutto E."/>
            <person name="Aslett M."/>
            <person name="Beasley H."/>
            <person name="Bennett H.M."/>
            <person name="Cai J."/>
            <person name="Camicia F."/>
            <person name="Clark R."/>
            <person name="Cucher M."/>
            <person name="De Silva N."/>
            <person name="Day T.A."/>
            <person name="Deplazes P."/>
            <person name="Estrada K."/>
            <person name="Fernandez C."/>
            <person name="Holland P.W."/>
            <person name="Hou J."/>
            <person name="Hu S."/>
            <person name="Huckvale T."/>
            <person name="Hung S.S."/>
            <person name="Kamenetzky L."/>
            <person name="Keane J.A."/>
            <person name="Kiss F."/>
            <person name="Koziol U."/>
            <person name="Lambert O."/>
            <person name="Liu K."/>
            <person name="Luo X."/>
            <person name="Luo Y."/>
            <person name="Macchiaroli N."/>
            <person name="Nichol S."/>
            <person name="Paps J."/>
            <person name="Parkinson J."/>
            <person name="Pouchkina-Stantcheva N."/>
            <person name="Riddiford N."/>
            <person name="Rosenzvit M."/>
            <person name="Salinas G."/>
            <person name="Wasmuth J.D."/>
            <person name="Zamanian M."/>
            <person name="Zheng Y."/>
            <person name="Cai X."/>
            <person name="Soberon X."/>
            <person name="Olson P.D."/>
            <person name="Laclette J.P."/>
            <person name="Brehm K."/>
            <person name="Berriman M."/>
            <person name="Garciarrubio A."/>
            <person name="Bobes R.J."/>
            <person name="Fragoso G."/>
            <person name="Sanchez-Flores A."/>
            <person name="Estrada K."/>
            <person name="Cevallos M.A."/>
            <person name="Morett E."/>
            <person name="Gonzalez V."/>
            <person name="Portillo T."/>
            <person name="Ochoa-Leyva A."/>
            <person name="Jose M.V."/>
            <person name="Sciutto E."/>
            <person name="Landa A."/>
            <person name="Jimenez L."/>
            <person name="Valdes V."/>
            <person name="Carrero J.C."/>
            <person name="Larralde C."/>
            <person name="Morales-Montor J."/>
            <person name="Limon-Lason J."/>
            <person name="Soberon X."/>
            <person name="Laclette J.P."/>
        </authorList>
    </citation>
    <scope>NUCLEOTIDE SEQUENCE [LARGE SCALE GENOMIC DNA]</scope>
</reference>
<organism evidence="1 2">
    <name type="scientific">Echinococcus multilocularis</name>
    <name type="common">Fox tapeworm</name>
    <dbReference type="NCBI Taxonomy" id="6211"/>
    <lineage>
        <taxon>Eukaryota</taxon>
        <taxon>Metazoa</taxon>
        <taxon>Spiralia</taxon>
        <taxon>Lophotrochozoa</taxon>
        <taxon>Platyhelminthes</taxon>
        <taxon>Cestoda</taxon>
        <taxon>Eucestoda</taxon>
        <taxon>Cyclophyllidea</taxon>
        <taxon>Taeniidae</taxon>
        <taxon>Echinococcus</taxon>
    </lineage>
</organism>
<evidence type="ECO:0000313" key="1">
    <source>
        <dbReference type="EMBL" id="CUT98560.1"/>
    </source>
</evidence>